<dbReference type="SUPFAM" id="SSF46689">
    <property type="entry name" value="Homeodomain-like"/>
    <property type="match status" value="2"/>
</dbReference>
<sequence length="788" mass="87560">MMDSSTATGRKIHIAILSGMQWAQGRNLVRGALRYCQSSDEAIQLDLLAGVANPTVSQLSNYDGMLTDRTEPGLGKIADTIPVLTVSASHKSPHLQHILSEERESGRIAATTLHDLRPSSYAIFADPRLLDNLAPAAIKDRVEGFQEELLKLGVEKNQIRPFTGSASSRLTEFLQTLPKPTAIFAPSDTFALEIIQTCHLLEIQIPQEAAVLSVGNDRLICSLCQPPLSSIDMRTEEIGYHALETLSRKIRERDPVPWPHKTLVPFPDLRESTGHLSSPNPTLQSALEAIRSSPDQSQLTAAQVARIAGTNLRSLEKLFQQHLHTTIRQKMLEIRLEKVKRLLRTTDLSVDEICERLGWEASALHHIFKRKQGQTATGYRKSLISPSGNALLPKVKTETLVVGFISPLADETGHDMLRGAQDFIRENPDIRLTLLFRSRFPGHAQSSTQLTGGESISRHDGFIATPQADVPAEILGKKPLVYFEHEREHPLNWSVHIDNRAVGEIAANHFLHKGYRHFAYCDYAKEPSPHDGGYIADSRSGDRFGGFRDELLVSGIPASNISRGTWIDDQGLVTWLKTLPKPCGIFAFNDALGLHLMRCCELASLRIPQDLAILGTDNSEFYCNTATPNLSSIDIGFRRAGYRIIEYLVKIIRAEPDYPQAPLRIPVRHVVERESTRGAATDDAAINAALSFIRLRHNGEISIPQIVKVSGISRRSLENRFKSILNRSILDEIQRARLDTAANLLTSTNLSINEIAALSGFKHTRHFCHLFKSQAGCSASQFRKRHFG</sequence>
<dbReference type="InterPro" id="IPR028082">
    <property type="entry name" value="Peripla_BP_I"/>
</dbReference>
<dbReference type="InterPro" id="IPR018062">
    <property type="entry name" value="HTH_AraC-typ_CS"/>
</dbReference>
<dbReference type="Pfam" id="PF13377">
    <property type="entry name" value="Peripla_BP_3"/>
    <property type="match status" value="2"/>
</dbReference>
<protein>
    <submittedName>
        <fullName evidence="5">Substrate-binding domain-containing protein</fullName>
    </submittedName>
</protein>
<evidence type="ECO:0000256" key="1">
    <source>
        <dbReference type="ARBA" id="ARBA00023015"/>
    </source>
</evidence>
<keyword evidence="3" id="KW-0804">Transcription</keyword>
<name>A0ABW5D638_9BACT</name>
<dbReference type="InterPro" id="IPR046335">
    <property type="entry name" value="LacI/GalR-like_sensor"/>
</dbReference>
<dbReference type="RefSeq" id="WP_386819154.1">
    <property type="nucleotide sequence ID" value="NZ_JBHUIT010000003.1"/>
</dbReference>
<dbReference type="PANTHER" id="PTHR30146:SF24">
    <property type="entry name" value="XYLOSE OPERON REGULATORY PROTEIN"/>
    <property type="match status" value="1"/>
</dbReference>
<dbReference type="InterPro" id="IPR018060">
    <property type="entry name" value="HTH_AraC"/>
</dbReference>
<organism evidence="5 6">
    <name type="scientific">Luteolibacter algae</name>
    <dbReference type="NCBI Taxonomy" id="454151"/>
    <lineage>
        <taxon>Bacteria</taxon>
        <taxon>Pseudomonadati</taxon>
        <taxon>Verrucomicrobiota</taxon>
        <taxon>Verrucomicrobiia</taxon>
        <taxon>Verrucomicrobiales</taxon>
        <taxon>Verrucomicrobiaceae</taxon>
        <taxon>Luteolibacter</taxon>
    </lineage>
</organism>
<dbReference type="Proteomes" id="UP001597375">
    <property type="component" value="Unassembled WGS sequence"/>
</dbReference>
<dbReference type="SMART" id="SM00342">
    <property type="entry name" value="HTH_ARAC"/>
    <property type="match status" value="2"/>
</dbReference>
<proteinExistence type="predicted"/>
<feature type="domain" description="HTH araC/xylS-type" evidence="4">
    <location>
        <begin position="687"/>
        <end position="785"/>
    </location>
</feature>
<reference evidence="6" key="1">
    <citation type="journal article" date="2019" name="Int. J. Syst. Evol. Microbiol.">
        <title>The Global Catalogue of Microorganisms (GCM) 10K type strain sequencing project: providing services to taxonomists for standard genome sequencing and annotation.</title>
        <authorList>
            <consortium name="The Broad Institute Genomics Platform"/>
            <consortium name="The Broad Institute Genome Sequencing Center for Infectious Disease"/>
            <person name="Wu L."/>
            <person name="Ma J."/>
        </authorList>
    </citation>
    <scope>NUCLEOTIDE SEQUENCE [LARGE SCALE GENOMIC DNA]</scope>
    <source>
        <strain evidence="6">CGMCC 4.7106</strain>
    </source>
</reference>
<comment type="caution">
    <text evidence="5">The sequence shown here is derived from an EMBL/GenBank/DDBJ whole genome shotgun (WGS) entry which is preliminary data.</text>
</comment>
<dbReference type="PROSITE" id="PS00041">
    <property type="entry name" value="HTH_ARAC_FAMILY_1"/>
    <property type="match status" value="1"/>
</dbReference>
<evidence type="ECO:0000259" key="4">
    <source>
        <dbReference type="PROSITE" id="PS01124"/>
    </source>
</evidence>
<keyword evidence="2" id="KW-0238">DNA-binding</keyword>
<evidence type="ECO:0000313" key="5">
    <source>
        <dbReference type="EMBL" id="MFD2256166.1"/>
    </source>
</evidence>
<dbReference type="Gene3D" id="1.10.10.60">
    <property type="entry name" value="Homeodomain-like"/>
    <property type="match status" value="2"/>
</dbReference>
<dbReference type="EMBL" id="JBHUIT010000003">
    <property type="protein sequence ID" value="MFD2256166.1"/>
    <property type="molecule type" value="Genomic_DNA"/>
</dbReference>
<keyword evidence="1" id="KW-0805">Transcription regulation</keyword>
<evidence type="ECO:0000313" key="6">
    <source>
        <dbReference type="Proteomes" id="UP001597375"/>
    </source>
</evidence>
<dbReference type="PROSITE" id="PS01124">
    <property type="entry name" value="HTH_ARAC_FAMILY_2"/>
    <property type="match status" value="2"/>
</dbReference>
<evidence type="ECO:0000256" key="2">
    <source>
        <dbReference type="ARBA" id="ARBA00023125"/>
    </source>
</evidence>
<accession>A0ABW5D638</accession>
<keyword evidence="6" id="KW-1185">Reference proteome</keyword>
<dbReference type="Gene3D" id="3.40.50.2300">
    <property type="match status" value="4"/>
</dbReference>
<dbReference type="PANTHER" id="PTHR30146">
    <property type="entry name" value="LACI-RELATED TRANSCRIPTIONAL REPRESSOR"/>
    <property type="match status" value="1"/>
</dbReference>
<dbReference type="InterPro" id="IPR009057">
    <property type="entry name" value="Homeodomain-like_sf"/>
</dbReference>
<evidence type="ECO:0000256" key="3">
    <source>
        <dbReference type="ARBA" id="ARBA00023163"/>
    </source>
</evidence>
<dbReference type="Pfam" id="PF12833">
    <property type="entry name" value="HTH_18"/>
    <property type="match status" value="2"/>
</dbReference>
<dbReference type="SUPFAM" id="SSF53822">
    <property type="entry name" value="Periplasmic binding protein-like I"/>
    <property type="match status" value="2"/>
</dbReference>
<gene>
    <name evidence="5" type="ORF">ACFSSA_05735</name>
</gene>
<feature type="domain" description="HTH araC/xylS-type" evidence="4">
    <location>
        <begin position="284"/>
        <end position="382"/>
    </location>
</feature>